<dbReference type="SMART" id="SM00923">
    <property type="entry name" value="MbtH"/>
    <property type="match status" value="1"/>
</dbReference>
<protein>
    <submittedName>
        <fullName evidence="2">Protein mbtH</fullName>
    </submittedName>
</protein>
<feature type="domain" description="MbtH-like" evidence="1">
    <location>
        <begin position="12"/>
        <end position="62"/>
    </location>
</feature>
<dbReference type="InterPro" id="IPR038020">
    <property type="entry name" value="MbtH-like_sf"/>
</dbReference>
<dbReference type="InterPro" id="IPR005153">
    <property type="entry name" value="MbtH-like_dom"/>
</dbReference>
<dbReference type="EMBL" id="BMUE01000023">
    <property type="protein sequence ID" value="GGW79643.1"/>
    <property type="molecule type" value="Genomic_DNA"/>
</dbReference>
<dbReference type="Gene3D" id="3.90.820.10">
    <property type="entry name" value="Structural Genomics, Unknown Function 30-nov-00 1gh9 Mol_id"/>
    <property type="match status" value="1"/>
</dbReference>
<name>A0A918MWH9_9ACTN</name>
<evidence type="ECO:0000313" key="3">
    <source>
        <dbReference type="Proteomes" id="UP000620224"/>
    </source>
</evidence>
<dbReference type="AlphaFoldDB" id="A0A918MWH9"/>
<dbReference type="InterPro" id="IPR037407">
    <property type="entry name" value="MLP_fam"/>
</dbReference>
<dbReference type="Proteomes" id="UP000620224">
    <property type="component" value="Unassembled WGS sequence"/>
</dbReference>
<sequence>MPSYSVGDVMSNPFENEEGGFLVLVNDEAQFSLWPAPIGVPGGWATVLESDSRQECLEYIDKHWRDVRPKSLAMAVDEVESRE</sequence>
<dbReference type="SUPFAM" id="SSF160582">
    <property type="entry name" value="MbtH-like"/>
    <property type="match status" value="1"/>
</dbReference>
<evidence type="ECO:0000313" key="2">
    <source>
        <dbReference type="EMBL" id="GGW79643.1"/>
    </source>
</evidence>
<comment type="caution">
    <text evidence="2">The sequence shown here is derived from an EMBL/GenBank/DDBJ whole genome shotgun (WGS) entry which is preliminary data.</text>
</comment>
<organism evidence="2 3">
    <name type="scientific">Streptomyces lucensis JCM 4490</name>
    <dbReference type="NCBI Taxonomy" id="1306176"/>
    <lineage>
        <taxon>Bacteria</taxon>
        <taxon>Bacillati</taxon>
        <taxon>Actinomycetota</taxon>
        <taxon>Actinomycetes</taxon>
        <taxon>Kitasatosporales</taxon>
        <taxon>Streptomycetaceae</taxon>
        <taxon>Streptomyces</taxon>
    </lineage>
</organism>
<dbReference type="GO" id="GO:0005829">
    <property type="term" value="C:cytosol"/>
    <property type="evidence" value="ECO:0007669"/>
    <property type="project" value="TreeGrafter"/>
</dbReference>
<reference evidence="2 3" key="1">
    <citation type="journal article" date="2014" name="Int. J. Syst. Evol. Microbiol.">
        <title>Complete genome sequence of Corynebacterium casei LMG S-19264T (=DSM 44701T), isolated from a smear-ripened cheese.</title>
        <authorList>
            <consortium name="US DOE Joint Genome Institute (JGI-PGF)"/>
            <person name="Walter F."/>
            <person name="Albersmeier A."/>
            <person name="Kalinowski J."/>
            <person name="Ruckert C."/>
        </authorList>
    </citation>
    <scope>NUCLEOTIDE SEQUENCE [LARGE SCALE GENOMIC DNA]</scope>
    <source>
        <strain evidence="2 3">JCM 4490</strain>
    </source>
</reference>
<dbReference type="PANTHER" id="PTHR38444:SF1">
    <property type="entry name" value="ENTEROBACTIN BIOSYNTHESIS PROTEIN YBDZ"/>
    <property type="match status" value="1"/>
</dbReference>
<gene>
    <name evidence="2" type="ORF">GCM10010503_66590</name>
</gene>
<keyword evidence="3" id="KW-1185">Reference proteome</keyword>
<dbReference type="GO" id="GO:0019290">
    <property type="term" value="P:siderophore biosynthetic process"/>
    <property type="evidence" value="ECO:0007669"/>
    <property type="project" value="TreeGrafter"/>
</dbReference>
<accession>A0A918MWH9</accession>
<dbReference type="PANTHER" id="PTHR38444">
    <property type="entry name" value="ENTEROBACTIN BIOSYNTHESIS PROTEIN YBDZ"/>
    <property type="match status" value="1"/>
</dbReference>
<dbReference type="Pfam" id="PF03621">
    <property type="entry name" value="MbtH"/>
    <property type="match status" value="1"/>
</dbReference>
<evidence type="ECO:0000259" key="1">
    <source>
        <dbReference type="SMART" id="SM00923"/>
    </source>
</evidence>
<dbReference type="RefSeq" id="WP_373305223.1">
    <property type="nucleotide sequence ID" value="NZ_BMUE01000023.1"/>
</dbReference>
<proteinExistence type="predicted"/>